<dbReference type="GO" id="GO:0000976">
    <property type="term" value="F:transcription cis-regulatory region binding"/>
    <property type="evidence" value="ECO:0007669"/>
    <property type="project" value="TreeGrafter"/>
</dbReference>
<dbReference type="PROSITE" id="PS50977">
    <property type="entry name" value="HTH_TETR_2"/>
    <property type="match status" value="1"/>
</dbReference>
<dbReference type="Pfam" id="PF17939">
    <property type="entry name" value="TetR_C_30"/>
    <property type="match status" value="1"/>
</dbReference>
<dbReference type="PANTHER" id="PTHR30055">
    <property type="entry name" value="HTH-TYPE TRANSCRIPTIONAL REGULATOR RUTR"/>
    <property type="match status" value="1"/>
</dbReference>
<keyword evidence="5" id="KW-1185">Reference proteome</keyword>
<dbReference type="PRINTS" id="PR00455">
    <property type="entry name" value="HTHTETR"/>
</dbReference>
<organism evidence="4 5">
    <name type="scientific">Kangiella geojedonensis</name>
    <dbReference type="NCBI Taxonomy" id="914150"/>
    <lineage>
        <taxon>Bacteria</taxon>
        <taxon>Pseudomonadati</taxon>
        <taxon>Pseudomonadota</taxon>
        <taxon>Gammaproteobacteria</taxon>
        <taxon>Kangiellales</taxon>
        <taxon>Kangiellaceae</taxon>
        <taxon>Kangiella</taxon>
    </lineage>
</organism>
<evidence type="ECO:0000259" key="3">
    <source>
        <dbReference type="PROSITE" id="PS50977"/>
    </source>
</evidence>
<feature type="DNA-binding region" description="H-T-H motif" evidence="2">
    <location>
        <begin position="42"/>
        <end position="61"/>
    </location>
</feature>
<dbReference type="PROSITE" id="PS01081">
    <property type="entry name" value="HTH_TETR_1"/>
    <property type="match status" value="1"/>
</dbReference>
<gene>
    <name evidence="4" type="ORF">TQ33_0647</name>
</gene>
<name>A0A0F6TPR5_9GAMM</name>
<dbReference type="EMBL" id="CP010975">
    <property type="protein sequence ID" value="AKE51624.1"/>
    <property type="molecule type" value="Genomic_DNA"/>
</dbReference>
<dbReference type="STRING" id="914150.TQ33_0647"/>
<evidence type="ECO:0000256" key="2">
    <source>
        <dbReference type="PROSITE-ProRule" id="PRU00335"/>
    </source>
</evidence>
<evidence type="ECO:0000256" key="1">
    <source>
        <dbReference type="ARBA" id="ARBA00023125"/>
    </source>
</evidence>
<dbReference type="SUPFAM" id="SSF46689">
    <property type="entry name" value="Homeodomain-like"/>
    <property type="match status" value="1"/>
</dbReference>
<dbReference type="InterPro" id="IPR050109">
    <property type="entry name" value="HTH-type_TetR-like_transc_reg"/>
</dbReference>
<evidence type="ECO:0000313" key="4">
    <source>
        <dbReference type="EMBL" id="AKE51624.1"/>
    </source>
</evidence>
<dbReference type="InterPro" id="IPR023772">
    <property type="entry name" value="DNA-bd_HTH_TetR-type_CS"/>
</dbReference>
<dbReference type="KEGG" id="kge:TQ33_0647"/>
<dbReference type="GO" id="GO:0003700">
    <property type="term" value="F:DNA-binding transcription factor activity"/>
    <property type="evidence" value="ECO:0007669"/>
    <property type="project" value="TreeGrafter"/>
</dbReference>
<protein>
    <submittedName>
        <fullName evidence="4">TetR family transcriptional regulator</fullName>
    </submittedName>
</protein>
<dbReference type="HOGENOM" id="CLU_069356_19_1_6"/>
<dbReference type="SUPFAM" id="SSF48498">
    <property type="entry name" value="Tetracyclin repressor-like, C-terminal domain"/>
    <property type="match status" value="1"/>
</dbReference>
<dbReference type="AlphaFoldDB" id="A0A0F6TPR5"/>
<dbReference type="Proteomes" id="UP000034071">
    <property type="component" value="Chromosome"/>
</dbReference>
<dbReference type="InterPro" id="IPR041586">
    <property type="entry name" value="PsrA_TetR_C"/>
</dbReference>
<dbReference type="Pfam" id="PF00440">
    <property type="entry name" value="TetR_N"/>
    <property type="match status" value="1"/>
</dbReference>
<dbReference type="InterPro" id="IPR009057">
    <property type="entry name" value="Homeodomain-like_sf"/>
</dbReference>
<dbReference type="InterPro" id="IPR036271">
    <property type="entry name" value="Tet_transcr_reg_TetR-rel_C_sf"/>
</dbReference>
<reference evidence="4 5" key="1">
    <citation type="submission" date="2015-02" db="EMBL/GenBank/DDBJ databases">
        <title>Complete genome sequence of Kangiella geojedonensis strain YCS-5T.</title>
        <authorList>
            <person name="Kim K.M."/>
        </authorList>
    </citation>
    <scope>NUCLEOTIDE SEQUENCE [LARGE SCALE GENOMIC DNA]</scope>
    <source>
        <strain evidence="4 5">YCS-5</strain>
    </source>
</reference>
<dbReference type="InterPro" id="IPR001647">
    <property type="entry name" value="HTH_TetR"/>
</dbReference>
<dbReference type="PANTHER" id="PTHR30055:SF235">
    <property type="entry name" value="TRANSCRIPTIONAL REGULATORY PROTEIN"/>
    <property type="match status" value="1"/>
</dbReference>
<dbReference type="Gene3D" id="1.10.357.10">
    <property type="entry name" value="Tetracycline Repressor, domain 2"/>
    <property type="match status" value="1"/>
</dbReference>
<proteinExistence type="predicted"/>
<sequence>MFQTSVLVRNSLQSMSLHDSTQTKILDAAEFLFAERGFAETSLRTITGRAKVNLASVNYHFGSKKSLIQAVFDRFLQDFTSQLSVRLEELEQQPANELQAETLLSALIEPLLSLNNTRNNSVSIFMRLLGRAYAETQGHLRRYVTERYGHVLVRFTHLFQKGYPELSNDQIFWRLHYMLGSLIFTLAGSDALRQISEADFNRSLEVKDVIQEMVPFLAAGMKA</sequence>
<evidence type="ECO:0000313" key="5">
    <source>
        <dbReference type="Proteomes" id="UP000034071"/>
    </source>
</evidence>
<keyword evidence="1 2" id="KW-0238">DNA-binding</keyword>
<feature type="domain" description="HTH tetR-type" evidence="3">
    <location>
        <begin position="19"/>
        <end position="79"/>
    </location>
</feature>
<accession>A0A0F6TPR5</accession>